<evidence type="ECO:0008006" key="4">
    <source>
        <dbReference type="Google" id="ProtNLM"/>
    </source>
</evidence>
<dbReference type="Proteomes" id="UP000177943">
    <property type="component" value="Unassembled WGS sequence"/>
</dbReference>
<dbReference type="EMBL" id="MHRP01000027">
    <property type="protein sequence ID" value="OHA26737.1"/>
    <property type="molecule type" value="Genomic_DNA"/>
</dbReference>
<reference evidence="2 3" key="1">
    <citation type="journal article" date="2016" name="Nat. Commun.">
        <title>Thousands of microbial genomes shed light on interconnected biogeochemical processes in an aquifer system.</title>
        <authorList>
            <person name="Anantharaman K."/>
            <person name="Brown C.T."/>
            <person name="Hug L.A."/>
            <person name="Sharon I."/>
            <person name="Castelle C.J."/>
            <person name="Probst A.J."/>
            <person name="Thomas B.C."/>
            <person name="Singh A."/>
            <person name="Wilkins M.J."/>
            <person name="Karaoz U."/>
            <person name="Brodie E.L."/>
            <person name="Williams K.H."/>
            <person name="Hubbard S.S."/>
            <person name="Banfield J.F."/>
        </authorList>
    </citation>
    <scope>NUCLEOTIDE SEQUENCE [LARGE SCALE GENOMIC DNA]</scope>
</reference>
<dbReference type="SUPFAM" id="SSF50494">
    <property type="entry name" value="Trypsin-like serine proteases"/>
    <property type="match status" value="1"/>
</dbReference>
<sequence length="182" mass="20231">MGLTSNDWSEIELWRPDATGQLILTDKISARSYYEHSFFTDGIAILELERPVQKIKPLKIRTSPLLKGERLKSLGFFGKKAHFAEGRFLFQESVAKGNRSNFALFEMRNREDIAALDYGSSGAPLLDWRGNVVAIATISMSYSQKSADGEEMPSSAPRGEGTNKGVPLSVLRDFKLVDIGKD</sequence>
<gene>
    <name evidence="2" type="ORF">A3D56_02510</name>
</gene>
<organism evidence="2 3">
    <name type="scientific">Candidatus Taylorbacteria bacterium RIFCSPHIGHO2_02_FULL_45_35</name>
    <dbReference type="NCBI Taxonomy" id="1802311"/>
    <lineage>
        <taxon>Bacteria</taxon>
        <taxon>Candidatus Tayloriibacteriota</taxon>
    </lineage>
</organism>
<evidence type="ECO:0000313" key="3">
    <source>
        <dbReference type="Proteomes" id="UP000177943"/>
    </source>
</evidence>
<dbReference type="AlphaFoldDB" id="A0A1G2MS58"/>
<dbReference type="Pfam" id="PF13365">
    <property type="entry name" value="Trypsin_2"/>
    <property type="match status" value="1"/>
</dbReference>
<name>A0A1G2MS58_9BACT</name>
<comment type="caution">
    <text evidence="2">The sequence shown here is derived from an EMBL/GenBank/DDBJ whole genome shotgun (WGS) entry which is preliminary data.</text>
</comment>
<accession>A0A1G2MS58</accession>
<dbReference type="InterPro" id="IPR009003">
    <property type="entry name" value="Peptidase_S1_PA"/>
</dbReference>
<dbReference type="Gene3D" id="2.40.10.120">
    <property type="match status" value="1"/>
</dbReference>
<evidence type="ECO:0000313" key="2">
    <source>
        <dbReference type="EMBL" id="OHA26737.1"/>
    </source>
</evidence>
<evidence type="ECO:0000256" key="1">
    <source>
        <dbReference type="SAM" id="MobiDB-lite"/>
    </source>
</evidence>
<protein>
    <recommendedName>
        <fullName evidence="4">Serine protease</fullName>
    </recommendedName>
</protein>
<feature type="region of interest" description="Disordered" evidence="1">
    <location>
        <begin position="146"/>
        <end position="166"/>
    </location>
</feature>
<proteinExistence type="predicted"/>